<comment type="similarity">
    <text evidence="1">Belongs to the P(II) protein family.</text>
</comment>
<accession>A0A0U2Q8E6</accession>
<organism evidence="2 3">
    <name type="scientific">Planococcus rifietoensis</name>
    <dbReference type="NCBI Taxonomy" id="200991"/>
    <lineage>
        <taxon>Bacteria</taxon>
        <taxon>Bacillati</taxon>
        <taxon>Bacillota</taxon>
        <taxon>Bacilli</taxon>
        <taxon>Bacillales</taxon>
        <taxon>Caryophanaceae</taxon>
        <taxon>Planococcus</taxon>
    </lineage>
</organism>
<dbReference type="Proteomes" id="UP000067683">
    <property type="component" value="Chromosome"/>
</dbReference>
<dbReference type="GO" id="GO:0006808">
    <property type="term" value="P:regulation of nitrogen utilization"/>
    <property type="evidence" value="ECO:0007669"/>
    <property type="project" value="InterPro"/>
</dbReference>
<name>A0A0U2Q8E6_9BACL</name>
<dbReference type="SMART" id="SM00938">
    <property type="entry name" value="P-II"/>
    <property type="match status" value="1"/>
</dbReference>
<dbReference type="Gene3D" id="3.30.70.120">
    <property type="match status" value="1"/>
</dbReference>
<dbReference type="PROSITE" id="PS00638">
    <property type="entry name" value="PII_GLNB_CTER"/>
    <property type="match status" value="1"/>
</dbReference>
<dbReference type="RefSeq" id="WP_058381849.1">
    <property type="nucleotide sequence ID" value="NZ_CP013659.2"/>
</dbReference>
<dbReference type="PRINTS" id="PR00340">
    <property type="entry name" value="PIIGLNB"/>
</dbReference>
<evidence type="ECO:0000256" key="1">
    <source>
        <dbReference type="RuleBase" id="RU003936"/>
    </source>
</evidence>
<dbReference type="InterPro" id="IPR015867">
    <property type="entry name" value="N-reg_PII/ATP_PRibTrfase_C"/>
</dbReference>
<dbReference type="GO" id="GO:0005829">
    <property type="term" value="C:cytosol"/>
    <property type="evidence" value="ECO:0007669"/>
    <property type="project" value="TreeGrafter"/>
</dbReference>
<protein>
    <submittedName>
        <fullName evidence="2">Transcriptional regulator</fullName>
    </submittedName>
</protein>
<evidence type="ECO:0000313" key="2">
    <source>
        <dbReference type="EMBL" id="ALS75142.1"/>
    </source>
</evidence>
<dbReference type="InterPro" id="IPR002187">
    <property type="entry name" value="N-reg_PII"/>
</dbReference>
<sequence>MKKIETIIRPSVFADVRQALALEGIDGLTVTEIAGIGKQEGRVGLFRGNAFRMEFSPKLKLEMVVSDEKVEDIIQALLDYASTGEVGDGKIFILPVEEAIRIRTKERGTVAIG</sequence>
<dbReference type="AlphaFoldDB" id="A0A0U2Q8E6"/>
<dbReference type="Pfam" id="PF00543">
    <property type="entry name" value="P-II"/>
    <property type="match status" value="1"/>
</dbReference>
<keyword evidence="3" id="KW-1185">Reference proteome</keyword>
<dbReference type="InterPro" id="IPR017918">
    <property type="entry name" value="N-reg_PII_CS"/>
</dbReference>
<dbReference type="PROSITE" id="PS51343">
    <property type="entry name" value="PII_GLNB_DOM"/>
    <property type="match status" value="1"/>
</dbReference>
<dbReference type="EMBL" id="CP013659">
    <property type="protein sequence ID" value="ALS75142.1"/>
    <property type="molecule type" value="Genomic_DNA"/>
</dbReference>
<proteinExistence type="inferred from homology"/>
<dbReference type="PANTHER" id="PTHR30115">
    <property type="entry name" value="NITROGEN REGULATORY PROTEIN P-II"/>
    <property type="match status" value="1"/>
</dbReference>
<evidence type="ECO:0000313" key="3">
    <source>
        <dbReference type="Proteomes" id="UP000067683"/>
    </source>
</evidence>
<dbReference type="KEGG" id="prt:AUC31_07890"/>
<dbReference type="PANTHER" id="PTHR30115:SF11">
    <property type="entry name" value="NITROGEN REGULATORY PROTEIN P-II HOMOLOG"/>
    <property type="match status" value="1"/>
</dbReference>
<dbReference type="OrthoDB" id="9802729at2"/>
<dbReference type="InterPro" id="IPR011322">
    <property type="entry name" value="N-reg_PII-like_a/b"/>
</dbReference>
<dbReference type="GO" id="GO:0030234">
    <property type="term" value="F:enzyme regulator activity"/>
    <property type="evidence" value="ECO:0007669"/>
    <property type="project" value="InterPro"/>
</dbReference>
<dbReference type="STRING" id="200991.AUC31_07890"/>
<dbReference type="SUPFAM" id="SSF54913">
    <property type="entry name" value="GlnB-like"/>
    <property type="match status" value="1"/>
</dbReference>
<reference evidence="2" key="1">
    <citation type="submission" date="2016-01" db="EMBL/GenBank/DDBJ databases">
        <title>Complete genome of Planococcus rifietoensis type strain M8.</title>
        <authorList>
            <person name="See-Too W.S."/>
        </authorList>
    </citation>
    <scope>NUCLEOTIDE SEQUENCE [LARGE SCALE GENOMIC DNA]</scope>
    <source>
        <strain evidence="2">M8</strain>
    </source>
</reference>
<dbReference type="GO" id="GO:0005524">
    <property type="term" value="F:ATP binding"/>
    <property type="evidence" value="ECO:0007669"/>
    <property type="project" value="TreeGrafter"/>
</dbReference>
<gene>
    <name evidence="2" type="ORF">AUC31_07890</name>
</gene>